<evidence type="ECO:0000313" key="12">
    <source>
        <dbReference type="EMBL" id="KAK7207503.1"/>
    </source>
</evidence>
<evidence type="ECO:0000256" key="2">
    <source>
        <dbReference type="ARBA" id="ARBA00004687"/>
    </source>
</evidence>
<dbReference type="EMBL" id="JBBJBU010000001">
    <property type="protein sequence ID" value="KAK7207503.1"/>
    <property type="molecule type" value="Genomic_DNA"/>
</dbReference>
<evidence type="ECO:0000256" key="1">
    <source>
        <dbReference type="ARBA" id="ARBA00004477"/>
    </source>
</evidence>
<evidence type="ECO:0000256" key="3">
    <source>
        <dbReference type="ARBA" id="ARBA00022502"/>
    </source>
</evidence>
<keyword evidence="8 11" id="KW-1133">Transmembrane helix</keyword>
<evidence type="ECO:0000256" key="6">
    <source>
        <dbReference type="ARBA" id="ARBA00022692"/>
    </source>
</evidence>
<comment type="subcellular location">
    <subcellularLocation>
        <location evidence="1 11">Endoplasmic reticulum membrane</location>
        <topology evidence="1 11">Multi-pass membrane protein</topology>
    </subcellularLocation>
</comment>
<evidence type="ECO:0000313" key="13">
    <source>
        <dbReference type="Proteomes" id="UP001498771"/>
    </source>
</evidence>
<accession>A0ABR1FCC5</accession>
<keyword evidence="13" id="KW-1185">Reference proteome</keyword>
<reference evidence="12 13" key="1">
    <citation type="submission" date="2024-03" db="EMBL/GenBank/DDBJ databases">
        <title>Genome-scale model development and genomic sequencing of the oleaginous clade Lipomyces.</title>
        <authorList>
            <consortium name="Lawrence Berkeley National Laboratory"/>
            <person name="Czajka J.J."/>
            <person name="Han Y."/>
            <person name="Kim J."/>
            <person name="Mondo S.J."/>
            <person name="Hofstad B.A."/>
            <person name="Robles A."/>
            <person name="Haridas S."/>
            <person name="Riley R."/>
            <person name="LaButti K."/>
            <person name="Pangilinan J."/>
            <person name="Andreopoulos W."/>
            <person name="Lipzen A."/>
            <person name="Yan J."/>
            <person name="Wang M."/>
            <person name="Ng V."/>
            <person name="Grigoriev I.V."/>
            <person name="Spatafora J.W."/>
            <person name="Magnuson J.K."/>
            <person name="Baker S.E."/>
            <person name="Pomraning K.R."/>
        </authorList>
    </citation>
    <scope>NUCLEOTIDE SEQUENCE [LARGE SCALE GENOMIC DNA]</scope>
    <source>
        <strain evidence="12 13">Phaff 52-87</strain>
    </source>
</reference>
<keyword evidence="6 11" id="KW-0812">Transmembrane</keyword>
<feature type="transmembrane region" description="Helical" evidence="11">
    <location>
        <begin position="7"/>
        <end position="24"/>
    </location>
</feature>
<dbReference type="PANTHER" id="PTHR22760">
    <property type="entry name" value="GLYCOSYLTRANSFERASE"/>
    <property type="match status" value="1"/>
</dbReference>
<dbReference type="EC" id="2.4.1.-" evidence="11"/>
<evidence type="ECO:0000256" key="11">
    <source>
        <dbReference type="RuleBase" id="RU363075"/>
    </source>
</evidence>
<dbReference type="Proteomes" id="UP001498771">
    <property type="component" value="Unassembled WGS sequence"/>
</dbReference>
<comment type="similarity">
    <text evidence="10">Belongs to the glycosyltransferase 22 family. PIGZ subfamily.</text>
</comment>
<dbReference type="PANTHER" id="PTHR22760:SF3">
    <property type="entry name" value="GPI MANNOSYLTRANSFERASE 4"/>
    <property type="match status" value="1"/>
</dbReference>
<feature type="transmembrane region" description="Helical" evidence="11">
    <location>
        <begin position="166"/>
        <end position="186"/>
    </location>
</feature>
<evidence type="ECO:0000256" key="7">
    <source>
        <dbReference type="ARBA" id="ARBA00022824"/>
    </source>
</evidence>
<feature type="transmembrane region" description="Helical" evidence="11">
    <location>
        <begin position="206"/>
        <end position="227"/>
    </location>
</feature>
<evidence type="ECO:0000256" key="5">
    <source>
        <dbReference type="ARBA" id="ARBA00022679"/>
    </source>
</evidence>
<evidence type="ECO:0000256" key="10">
    <source>
        <dbReference type="ARBA" id="ARBA00038466"/>
    </source>
</evidence>
<comment type="pathway">
    <text evidence="2">Glycolipid biosynthesis; glycosylphosphatidylinositol-anchor biosynthesis.</text>
</comment>
<keyword evidence="4 11" id="KW-0328">Glycosyltransferase</keyword>
<name>A0ABR1FCC5_9ASCO</name>
<organism evidence="12 13">
    <name type="scientific">Myxozyma melibiosi</name>
    <dbReference type="NCBI Taxonomy" id="54550"/>
    <lineage>
        <taxon>Eukaryota</taxon>
        <taxon>Fungi</taxon>
        <taxon>Dikarya</taxon>
        <taxon>Ascomycota</taxon>
        <taxon>Saccharomycotina</taxon>
        <taxon>Lipomycetes</taxon>
        <taxon>Lipomycetales</taxon>
        <taxon>Lipomycetaceae</taxon>
        <taxon>Myxozyma</taxon>
    </lineage>
</organism>
<comment type="caution">
    <text evidence="12">The sequence shown here is derived from an EMBL/GenBank/DDBJ whole genome shotgun (WGS) entry which is preliminary data.</text>
</comment>
<dbReference type="InterPro" id="IPR005599">
    <property type="entry name" value="GPI_mannosylTrfase"/>
</dbReference>
<dbReference type="RefSeq" id="XP_064770536.1">
    <property type="nucleotide sequence ID" value="XM_064909828.1"/>
</dbReference>
<keyword evidence="7 11" id="KW-0256">Endoplasmic reticulum</keyword>
<feature type="transmembrane region" description="Helical" evidence="11">
    <location>
        <begin position="59"/>
        <end position="78"/>
    </location>
</feature>
<keyword evidence="9 11" id="KW-0472">Membrane</keyword>
<protein>
    <recommendedName>
        <fullName evidence="11">Mannosyltransferase</fullName>
        <ecNumber evidence="11">2.4.1.-</ecNumber>
    </recommendedName>
</protein>
<proteinExistence type="inferred from homology"/>
<keyword evidence="5" id="KW-0808">Transferase</keyword>
<evidence type="ECO:0000256" key="4">
    <source>
        <dbReference type="ARBA" id="ARBA00022676"/>
    </source>
</evidence>
<keyword evidence="3" id="KW-0337">GPI-anchor biosynthesis</keyword>
<evidence type="ECO:0000256" key="9">
    <source>
        <dbReference type="ARBA" id="ARBA00023136"/>
    </source>
</evidence>
<evidence type="ECO:0000256" key="8">
    <source>
        <dbReference type="ARBA" id="ARBA00022989"/>
    </source>
</evidence>
<feature type="transmembrane region" description="Helical" evidence="11">
    <location>
        <begin position="336"/>
        <end position="355"/>
    </location>
</feature>
<dbReference type="GeneID" id="90035340"/>
<feature type="transmembrane region" description="Helical" evidence="11">
    <location>
        <begin position="137"/>
        <end position="154"/>
    </location>
</feature>
<feature type="transmembrane region" description="Helical" evidence="11">
    <location>
        <begin position="85"/>
        <end position="102"/>
    </location>
</feature>
<gene>
    <name evidence="12" type="ORF">BZA70DRAFT_16599</name>
</gene>
<dbReference type="Pfam" id="PF03901">
    <property type="entry name" value="Glyco_transf_22"/>
    <property type="match status" value="1"/>
</dbReference>
<sequence length="549" mass="61928">MSWRLTYLIFVLLRLYFTLSPSYIHPDEHFQGPEVIAGEIFGWNTTKTWEFTSDQPIRSIVPLWLAYGIPMTILRWFQGSDVSPYLVYYCLRIFFFIVSFSLEDWALQELGSTQKVRAHYLLCAASSYITWTFQTHTFSNSVETVVLAWALVLIKRISSRNFGHSSHFWSCVMLGVLVSLGVFNRITFPAFLILPCLYLVPKLLKYPVSIALISVSAVLTSLIAIYIDTRFYGSPGMVITPLNNFLYNSDPDNLAKHGLHPRYTHFLINLPQLLGPYLLFTRPQLSIPFLSALSGTAMLSLFRHQEARFLLPTIPLYLTTVKFPNALMLHPGRRRMLLGVFGAFNLALAMLFGVYHQGGVVPTQAAHIGPRLATASDVVWWRTYSPPDWLLGRNSDLVGYLHRGGVDNATAAVELVKKADAGGGVRIWDMMGSDGEVVDALVAELVRTRAKSTDKDVLVVAPLSASGLYKFLANPELPYYLHLEYSYAQHINMDDFGVDYEEARYHKRRQGESESEGEEGLGFWDKARAIAMQNRPGLGVWSVVMRAEA</sequence>